<dbReference type="EMBL" id="JBEPNW010000002">
    <property type="protein sequence ID" value="MET3865632.1"/>
    <property type="molecule type" value="Genomic_DNA"/>
</dbReference>
<name>A0ABV2NGL5_9HYPH</name>
<dbReference type="Proteomes" id="UP001549119">
    <property type="component" value="Unassembled WGS sequence"/>
</dbReference>
<evidence type="ECO:0000256" key="1">
    <source>
        <dbReference type="SAM" id="MobiDB-lite"/>
    </source>
</evidence>
<accession>A0ABV2NGL5</accession>
<proteinExistence type="predicted"/>
<keyword evidence="3" id="KW-1185">Reference proteome</keyword>
<evidence type="ECO:0000313" key="2">
    <source>
        <dbReference type="EMBL" id="MET3865632.1"/>
    </source>
</evidence>
<comment type="caution">
    <text evidence="2">The sequence shown here is derived from an EMBL/GenBank/DDBJ whole genome shotgun (WGS) entry which is preliminary data.</text>
</comment>
<sequence>MSRVLRPQELTKRDLADQEEEGADSGQAHPLLVSTSVGC</sequence>
<feature type="region of interest" description="Disordered" evidence="1">
    <location>
        <begin position="1"/>
        <end position="39"/>
    </location>
</feature>
<reference evidence="2 3" key="1">
    <citation type="submission" date="2024-06" db="EMBL/GenBank/DDBJ databases">
        <title>Genomics of switchgrass bacterial isolates.</title>
        <authorList>
            <person name="Shade A."/>
        </authorList>
    </citation>
    <scope>NUCLEOTIDE SEQUENCE [LARGE SCALE GENOMIC DNA]</scope>
    <source>
        <strain evidence="2 3">PvP084</strain>
    </source>
</reference>
<evidence type="ECO:0000313" key="3">
    <source>
        <dbReference type="Proteomes" id="UP001549119"/>
    </source>
</evidence>
<organism evidence="2 3">
    <name type="scientific">Methylobacterium radiotolerans</name>
    <dbReference type="NCBI Taxonomy" id="31998"/>
    <lineage>
        <taxon>Bacteria</taxon>
        <taxon>Pseudomonadati</taxon>
        <taxon>Pseudomonadota</taxon>
        <taxon>Alphaproteobacteria</taxon>
        <taxon>Hyphomicrobiales</taxon>
        <taxon>Methylobacteriaceae</taxon>
        <taxon>Methylobacterium</taxon>
    </lineage>
</organism>
<gene>
    <name evidence="2" type="ORF">ABIC20_002941</name>
</gene>
<protein>
    <submittedName>
        <fullName evidence="2">Uncharacterized protein</fullName>
    </submittedName>
</protein>